<protein>
    <submittedName>
        <fullName evidence="1">Uncharacterized protein</fullName>
    </submittedName>
</protein>
<organism evidence="1 2">
    <name type="scientific">Virgibacillus siamensis</name>
    <dbReference type="NCBI Taxonomy" id="480071"/>
    <lineage>
        <taxon>Bacteria</taxon>
        <taxon>Bacillati</taxon>
        <taxon>Bacillota</taxon>
        <taxon>Bacilli</taxon>
        <taxon>Bacillales</taxon>
        <taxon>Bacillaceae</taxon>
        <taxon>Virgibacillus</taxon>
    </lineage>
</organism>
<sequence length="101" mass="11490">MKEYNHQKDYNGGTVHVVSPDRLLDQLRPYLNDKSPEFAKKLNAYTMSEQKIVLQNNLTEVLMNQLGFINLLFNVDNGAANGHFDGLFPVPLPVMEGIHYV</sequence>
<evidence type="ECO:0000313" key="2">
    <source>
        <dbReference type="Proteomes" id="UP001500866"/>
    </source>
</evidence>
<dbReference type="Proteomes" id="UP001500866">
    <property type="component" value="Unassembled WGS sequence"/>
</dbReference>
<dbReference type="RefSeq" id="WP_343810120.1">
    <property type="nucleotide sequence ID" value="NZ_BAAADS010000001.1"/>
</dbReference>
<evidence type="ECO:0000313" key="1">
    <source>
        <dbReference type="EMBL" id="GAA0592462.1"/>
    </source>
</evidence>
<gene>
    <name evidence="1" type="ORF">GCM10009001_05800</name>
</gene>
<accession>A0ABP3QJZ5</accession>
<keyword evidence="2" id="KW-1185">Reference proteome</keyword>
<proteinExistence type="predicted"/>
<comment type="caution">
    <text evidence="1">The sequence shown here is derived from an EMBL/GenBank/DDBJ whole genome shotgun (WGS) entry which is preliminary data.</text>
</comment>
<reference evidence="2" key="1">
    <citation type="journal article" date="2019" name="Int. J. Syst. Evol. Microbiol.">
        <title>The Global Catalogue of Microorganisms (GCM) 10K type strain sequencing project: providing services to taxonomists for standard genome sequencing and annotation.</title>
        <authorList>
            <consortium name="The Broad Institute Genomics Platform"/>
            <consortium name="The Broad Institute Genome Sequencing Center for Infectious Disease"/>
            <person name="Wu L."/>
            <person name="Ma J."/>
        </authorList>
    </citation>
    <scope>NUCLEOTIDE SEQUENCE [LARGE SCALE GENOMIC DNA]</scope>
    <source>
        <strain evidence="2">JCM 15395</strain>
    </source>
</reference>
<dbReference type="EMBL" id="BAAADS010000001">
    <property type="protein sequence ID" value="GAA0592462.1"/>
    <property type="molecule type" value="Genomic_DNA"/>
</dbReference>
<name>A0ABP3QJZ5_9BACI</name>